<reference evidence="2" key="1">
    <citation type="submission" date="2018-06" db="EMBL/GenBank/DDBJ databases">
        <authorList>
            <person name="Zhirakovskaya E."/>
        </authorList>
    </citation>
    <scope>NUCLEOTIDE SEQUENCE</scope>
</reference>
<sequence length="309" mass="34341">MKLHKLLGLAATGWLGWRLFGPSPSPPGRHAQSRPIRVPGRTVFVGDDEMFVREVGPVDAPPLVLVHGWSLDGELTFYRIIPQLAKDFRVIVPDLRNHGRSRWVRTGTEVEDIADDIAGMLSALGIERCAVFGYSLGGMVLQALVHRHPGLVSYAVLGGTAARPIGQHRVITRIIFWLGRALSRVSLHEFSVATVSYLGKVGGLAPEHERWMYEGLMRKDGSLHYEIGNAVWRFDGREWLKSWATPVTQIIPTEDQIVDPAQQYELALLLPPDTEVVELVGERHESVITRADEYVAVIRRVLGVGGEVE</sequence>
<dbReference type="PANTHER" id="PTHR43433">
    <property type="entry name" value="HYDROLASE, ALPHA/BETA FOLD FAMILY PROTEIN"/>
    <property type="match status" value="1"/>
</dbReference>
<dbReference type="AlphaFoldDB" id="A0A3B0RNQ6"/>
<organism evidence="2">
    <name type="scientific">hydrothermal vent metagenome</name>
    <dbReference type="NCBI Taxonomy" id="652676"/>
    <lineage>
        <taxon>unclassified sequences</taxon>
        <taxon>metagenomes</taxon>
        <taxon>ecological metagenomes</taxon>
    </lineage>
</organism>
<dbReference type="SUPFAM" id="SSF53474">
    <property type="entry name" value="alpha/beta-Hydrolases"/>
    <property type="match status" value="1"/>
</dbReference>
<dbReference type="InterPro" id="IPR000073">
    <property type="entry name" value="AB_hydrolase_1"/>
</dbReference>
<evidence type="ECO:0000259" key="1">
    <source>
        <dbReference type="Pfam" id="PF00561"/>
    </source>
</evidence>
<gene>
    <name evidence="2" type="ORF">MNBD_ACTINO02-942</name>
</gene>
<dbReference type="Pfam" id="PF00561">
    <property type="entry name" value="Abhydrolase_1"/>
    <property type="match status" value="1"/>
</dbReference>
<proteinExistence type="predicted"/>
<name>A0A3B0RNQ6_9ZZZZ</name>
<dbReference type="EMBL" id="UOEK01000041">
    <property type="protein sequence ID" value="VAV93312.1"/>
    <property type="molecule type" value="Genomic_DNA"/>
</dbReference>
<dbReference type="Gene3D" id="3.40.50.1820">
    <property type="entry name" value="alpha/beta hydrolase"/>
    <property type="match status" value="1"/>
</dbReference>
<dbReference type="PANTHER" id="PTHR43433:SF1">
    <property type="entry name" value="BLL5160 PROTEIN"/>
    <property type="match status" value="1"/>
</dbReference>
<accession>A0A3B0RNQ6</accession>
<dbReference type="InterPro" id="IPR029058">
    <property type="entry name" value="AB_hydrolase_fold"/>
</dbReference>
<evidence type="ECO:0000313" key="2">
    <source>
        <dbReference type="EMBL" id="VAV93312.1"/>
    </source>
</evidence>
<feature type="domain" description="AB hydrolase-1" evidence="1">
    <location>
        <begin position="61"/>
        <end position="160"/>
    </location>
</feature>
<protein>
    <recommendedName>
        <fullName evidence="1">AB hydrolase-1 domain-containing protein</fullName>
    </recommendedName>
</protein>
<dbReference type="InterPro" id="IPR050471">
    <property type="entry name" value="AB_hydrolase"/>
</dbReference>